<dbReference type="AlphaFoldDB" id="A0A7J0G340"/>
<keyword evidence="2" id="KW-1185">Reference proteome</keyword>
<accession>A0A7J0G340</accession>
<evidence type="ECO:0000313" key="2">
    <source>
        <dbReference type="Proteomes" id="UP000585474"/>
    </source>
</evidence>
<evidence type="ECO:0000313" key="1">
    <source>
        <dbReference type="EMBL" id="GFZ05206.1"/>
    </source>
</evidence>
<proteinExistence type="predicted"/>
<dbReference type="EMBL" id="BJWL01000017">
    <property type="protein sequence ID" value="GFZ05206.1"/>
    <property type="molecule type" value="Genomic_DNA"/>
</dbReference>
<comment type="caution">
    <text evidence="1">The sequence shown here is derived from an EMBL/GenBank/DDBJ whole genome shotgun (WGS) entry which is preliminary data.</text>
</comment>
<gene>
    <name evidence="1" type="ORF">Acr_17g0007780</name>
</gene>
<sequence length="102" mass="11358">MPYGGCTLNVGDVMEMKSLGVGVSRSSHPYSEWRGEDGRGEDHLQVQFILRVMGEVRTMGNVRTIEDVDNIPKKSELNELISSDKILATCLLQQVKILPLIN</sequence>
<organism evidence="1 2">
    <name type="scientific">Actinidia rufa</name>
    <dbReference type="NCBI Taxonomy" id="165716"/>
    <lineage>
        <taxon>Eukaryota</taxon>
        <taxon>Viridiplantae</taxon>
        <taxon>Streptophyta</taxon>
        <taxon>Embryophyta</taxon>
        <taxon>Tracheophyta</taxon>
        <taxon>Spermatophyta</taxon>
        <taxon>Magnoliopsida</taxon>
        <taxon>eudicotyledons</taxon>
        <taxon>Gunneridae</taxon>
        <taxon>Pentapetalae</taxon>
        <taxon>asterids</taxon>
        <taxon>Ericales</taxon>
        <taxon>Actinidiaceae</taxon>
        <taxon>Actinidia</taxon>
    </lineage>
</organism>
<dbReference type="Proteomes" id="UP000585474">
    <property type="component" value="Unassembled WGS sequence"/>
</dbReference>
<name>A0A7J0G340_9ERIC</name>
<reference evidence="1 2" key="1">
    <citation type="submission" date="2019-07" db="EMBL/GenBank/DDBJ databases">
        <title>De Novo Assembly of kiwifruit Actinidia rufa.</title>
        <authorList>
            <person name="Sugita-Konishi S."/>
            <person name="Sato K."/>
            <person name="Mori E."/>
            <person name="Abe Y."/>
            <person name="Kisaki G."/>
            <person name="Hamano K."/>
            <person name="Suezawa K."/>
            <person name="Otani M."/>
            <person name="Fukuda T."/>
            <person name="Manabe T."/>
            <person name="Gomi K."/>
            <person name="Tabuchi M."/>
            <person name="Akimitsu K."/>
            <person name="Kataoka I."/>
        </authorList>
    </citation>
    <scope>NUCLEOTIDE SEQUENCE [LARGE SCALE GENOMIC DNA]</scope>
    <source>
        <strain evidence="2">cv. Fuchu</strain>
    </source>
</reference>
<protein>
    <submittedName>
        <fullName evidence="1">Uncharacterized protein</fullName>
    </submittedName>
</protein>